<evidence type="ECO:0000256" key="1">
    <source>
        <dbReference type="SAM" id="MobiDB-lite"/>
    </source>
</evidence>
<feature type="region of interest" description="Disordered" evidence="1">
    <location>
        <begin position="39"/>
        <end position="83"/>
    </location>
</feature>
<accession>A0ABP7DJ66</accession>
<protein>
    <submittedName>
        <fullName evidence="2">Uncharacterized protein</fullName>
    </submittedName>
</protein>
<gene>
    <name evidence="2" type="ORF">GCM10023081_46810</name>
</gene>
<dbReference type="EMBL" id="BAABEO010000045">
    <property type="protein sequence ID" value="GAA3705418.1"/>
    <property type="molecule type" value="Genomic_DNA"/>
</dbReference>
<keyword evidence="3" id="KW-1185">Reference proteome</keyword>
<sequence>MATIESPVADFTGVVIGVHFKDGAAESEHEGALNYFRRHGYTVTEPEPKEPEAPKAPADPEDPKVPADPEGTPEAPAGNGSTDDWRAYAVARGIAPEAAAELSRDELKAAVANIDAE</sequence>
<dbReference type="RefSeq" id="WP_345154842.1">
    <property type="nucleotide sequence ID" value="NZ_BAABEO010000045.1"/>
</dbReference>
<evidence type="ECO:0000313" key="2">
    <source>
        <dbReference type="EMBL" id="GAA3705418.1"/>
    </source>
</evidence>
<comment type="caution">
    <text evidence="2">The sequence shown here is derived from an EMBL/GenBank/DDBJ whole genome shotgun (WGS) entry which is preliminary data.</text>
</comment>
<dbReference type="Proteomes" id="UP001500752">
    <property type="component" value="Unassembled WGS sequence"/>
</dbReference>
<reference evidence="3" key="1">
    <citation type="journal article" date="2019" name="Int. J. Syst. Evol. Microbiol.">
        <title>The Global Catalogue of Microorganisms (GCM) 10K type strain sequencing project: providing services to taxonomists for standard genome sequencing and annotation.</title>
        <authorList>
            <consortium name="The Broad Institute Genomics Platform"/>
            <consortium name="The Broad Institute Genome Sequencing Center for Infectious Disease"/>
            <person name="Wu L."/>
            <person name="Ma J."/>
        </authorList>
    </citation>
    <scope>NUCLEOTIDE SEQUENCE [LARGE SCALE GENOMIC DNA]</scope>
    <source>
        <strain evidence="3">JCM 30742</strain>
    </source>
</reference>
<proteinExistence type="predicted"/>
<evidence type="ECO:0000313" key="3">
    <source>
        <dbReference type="Proteomes" id="UP001500752"/>
    </source>
</evidence>
<name>A0ABP7DJ66_9MICC</name>
<organism evidence="2 3">
    <name type="scientific">Arthrobacter ginkgonis</name>
    <dbReference type="NCBI Taxonomy" id="1630594"/>
    <lineage>
        <taxon>Bacteria</taxon>
        <taxon>Bacillati</taxon>
        <taxon>Actinomycetota</taxon>
        <taxon>Actinomycetes</taxon>
        <taxon>Micrococcales</taxon>
        <taxon>Micrococcaceae</taxon>
        <taxon>Arthrobacter</taxon>
    </lineage>
</organism>